<dbReference type="STRING" id="1123265.GCA_000686625_01994"/>
<dbReference type="Gene3D" id="3.30.1870.10">
    <property type="entry name" value="EreA-like, domain 2"/>
    <property type="match status" value="1"/>
</dbReference>
<dbReference type="EMBL" id="LR590484">
    <property type="protein sequence ID" value="VTR43277.1"/>
    <property type="molecule type" value="Genomic_DNA"/>
</dbReference>
<reference evidence="2 3" key="1">
    <citation type="submission" date="2019-05" db="EMBL/GenBank/DDBJ databases">
        <authorList>
            <consortium name="Pathogen Informatics"/>
        </authorList>
    </citation>
    <scope>NUCLEOTIDE SEQUENCE [LARGE SCALE GENOMIC DNA]</scope>
    <source>
        <strain evidence="2 3">NCTC11429</strain>
    </source>
</reference>
<evidence type="ECO:0000256" key="1">
    <source>
        <dbReference type="SAM" id="SignalP"/>
    </source>
</evidence>
<feature type="signal peptide" evidence="1">
    <location>
        <begin position="1"/>
        <end position="18"/>
    </location>
</feature>
<dbReference type="PANTHER" id="PTHR31299">
    <property type="entry name" value="ESTERASE, PUTATIVE (AFU_ORTHOLOGUE AFUA_1G05850)-RELATED"/>
    <property type="match status" value="1"/>
</dbReference>
<proteinExistence type="predicted"/>
<name>A0A4U9VBQ1_9SPHI</name>
<dbReference type="KEGG" id="stha:NCTC11429_02834"/>
<keyword evidence="1" id="KW-0732">Signal</keyword>
<dbReference type="Proteomes" id="UP000308196">
    <property type="component" value="Chromosome"/>
</dbReference>
<gene>
    <name evidence="2" type="ORF">NCTC11429_02834</name>
</gene>
<accession>A0A4U9VBQ1</accession>
<dbReference type="Gene3D" id="3.40.1660.10">
    <property type="entry name" value="EreA-like (biosynthetic domain)"/>
    <property type="match status" value="1"/>
</dbReference>
<sequence>MRLYILFILFFLCANLLAQQTFEDRFDLGLSKVDDCDRNWVKAYGSSSFQQKEEKGKKFLSVLYKKRIDKTMSFTLSRIIVFPVNIERKDLHIGFETRGHTNFPLSVDITSYDADESALESDTIQVKINTKWKKNVVSVGKGRIAAIKLTITYKGDQDNNQVVDFRNISIRCGKRDMTSTIIKYPIDSTYTVFDKSHIKPLKKSENEFENPIPNIKDIKVIGLGEITHGSNDLKEARNLFVKNLISHHNCKLVLMEVPYELAFLMNLYITGKLDEPGKAKLRRNLDLTFSGMDELEGLLEWIKNYNNSNSKQVKIFGIDNPINQGGRDYPLMDYHLYLFGQEFMRPYLSMFMAAETKQALNKMKVDQVMYTGLNKQDIAFYKYFIADYDNPERQFSNVDEWWHLDRDLKMFKRLCFLDSLYREEGEKIIILAHSWHVKKTPFTTGTKTEKMLGNYLARFYKDAYFSINFTFGAGTFLQDDCQSFHYTTDTIQIPRARTLESYAFQSGIDFFYFPTDRLIAPPNQMLGISRHKLKSDYNDFGNVKKRYDAIVFLRNVTAINRHGYDSFSGPHFYSKDREKEYDELIKKMENDSVPHL</sequence>
<dbReference type="GeneID" id="78463534"/>
<dbReference type="SUPFAM" id="SSF159501">
    <property type="entry name" value="EreA/ChaN-like"/>
    <property type="match status" value="1"/>
</dbReference>
<dbReference type="RefSeq" id="WP_081818017.1">
    <property type="nucleotide sequence ID" value="NZ_LR590484.1"/>
</dbReference>
<evidence type="ECO:0000313" key="2">
    <source>
        <dbReference type="EMBL" id="VTR43277.1"/>
    </source>
</evidence>
<dbReference type="GO" id="GO:0046677">
    <property type="term" value="P:response to antibiotic"/>
    <property type="evidence" value="ECO:0007669"/>
    <property type="project" value="InterPro"/>
</dbReference>
<dbReference type="AlphaFoldDB" id="A0A4U9VBQ1"/>
<dbReference type="PANTHER" id="PTHR31299:SF0">
    <property type="entry name" value="ESTERASE, PUTATIVE (AFU_ORTHOLOGUE AFUA_1G05850)-RELATED"/>
    <property type="match status" value="1"/>
</dbReference>
<organism evidence="2 3">
    <name type="scientific">Sphingobacterium thalpophilum</name>
    <dbReference type="NCBI Taxonomy" id="259"/>
    <lineage>
        <taxon>Bacteria</taxon>
        <taxon>Pseudomonadati</taxon>
        <taxon>Bacteroidota</taxon>
        <taxon>Sphingobacteriia</taxon>
        <taxon>Sphingobacteriales</taxon>
        <taxon>Sphingobacteriaceae</taxon>
        <taxon>Sphingobacterium</taxon>
    </lineage>
</organism>
<evidence type="ECO:0000313" key="3">
    <source>
        <dbReference type="Proteomes" id="UP000308196"/>
    </source>
</evidence>
<dbReference type="Pfam" id="PF05139">
    <property type="entry name" value="Erythro_esteras"/>
    <property type="match status" value="1"/>
</dbReference>
<protein>
    <submittedName>
        <fullName evidence="2">Erythromycin esterase</fullName>
    </submittedName>
</protein>
<feature type="chain" id="PRO_5020655512" evidence="1">
    <location>
        <begin position="19"/>
        <end position="596"/>
    </location>
</feature>
<dbReference type="InterPro" id="IPR007815">
    <property type="entry name" value="Emycin_Estase"/>
</dbReference>
<dbReference type="CDD" id="cd14728">
    <property type="entry name" value="Ere-like"/>
    <property type="match status" value="1"/>
</dbReference>
<dbReference type="InterPro" id="IPR052036">
    <property type="entry name" value="Hydrolase/PRTase-associated"/>
</dbReference>